<dbReference type="InterPro" id="IPR003675">
    <property type="entry name" value="Rce1/LyrA-like_dom"/>
</dbReference>
<evidence type="ECO:0000313" key="3">
    <source>
        <dbReference type="EMBL" id="HIV63122.1"/>
    </source>
</evidence>
<dbReference type="PANTHER" id="PTHR43592:SF15">
    <property type="entry name" value="CAAX AMINO TERMINAL PROTEASE FAMILY PROTEIN"/>
    <property type="match status" value="1"/>
</dbReference>
<dbReference type="Proteomes" id="UP000886808">
    <property type="component" value="Unassembled WGS sequence"/>
</dbReference>
<sequence length="299" mass="33767">MIKHKSAFLSGVSIYICFCILVASDSISNVFKTGSFAINILFSEILAFILPTIFMIALIRGNNKIRIPASTKQFKPKNIRFAIYLGIITCLISFLLNIFFLNLGNQDVSGVNPLGIDGRDIQRNFILYLIGLVIIPAFTKEIYFRGVLFTVFSRYAGTKIAIILSALVFAMLYLSFYTFAGAFILGLVLAWLTYIFKSIWYSVITHSVNTLCYLFMIWITDTYSAFGIWKYIIPVCLFILLLFIYMALVSTEKLLLSGRVPHFKPCTRPAKQAVCILTLNLGAIIFIISFFAKTVFKVI</sequence>
<accession>A0A9D1PJG8</accession>
<keyword evidence="3" id="KW-0378">Hydrolase</keyword>
<dbReference type="PANTHER" id="PTHR43592">
    <property type="entry name" value="CAAX AMINO TERMINAL PROTEASE"/>
    <property type="match status" value="1"/>
</dbReference>
<dbReference type="EMBL" id="DXIE01000058">
    <property type="protein sequence ID" value="HIV63122.1"/>
    <property type="molecule type" value="Genomic_DNA"/>
</dbReference>
<feature type="transmembrane region" description="Helical" evidence="1">
    <location>
        <begin position="231"/>
        <end position="250"/>
    </location>
</feature>
<dbReference type="AlphaFoldDB" id="A0A9D1PJG8"/>
<keyword evidence="3" id="KW-0645">Protease</keyword>
<evidence type="ECO:0000256" key="1">
    <source>
        <dbReference type="SAM" id="Phobius"/>
    </source>
</evidence>
<name>A0A9D1PJG8_9FIRM</name>
<protein>
    <submittedName>
        <fullName evidence="3">CPBP family intramembrane metalloprotease</fullName>
    </submittedName>
</protein>
<keyword evidence="1" id="KW-0812">Transmembrane</keyword>
<evidence type="ECO:0000259" key="2">
    <source>
        <dbReference type="Pfam" id="PF02517"/>
    </source>
</evidence>
<feature type="transmembrane region" description="Helical" evidence="1">
    <location>
        <begin position="160"/>
        <end position="193"/>
    </location>
</feature>
<feature type="transmembrane region" description="Helical" evidence="1">
    <location>
        <begin position="121"/>
        <end position="139"/>
    </location>
</feature>
<gene>
    <name evidence="3" type="ORF">H9746_09855</name>
</gene>
<dbReference type="GO" id="GO:0080120">
    <property type="term" value="P:CAAX-box protein maturation"/>
    <property type="evidence" value="ECO:0007669"/>
    <property type="project" value="UniProtKB-ARBA"/>
</dbReference>
<keyword evidence="3" id="KW-0482">Metalloprotease</keyword>
<keyword evidence="1" id="KW-0472">Membrane</keyword>
<feature type="transmembrane region" description="Helical" evidence="1">
    <location>
        <begin position="7"/>
        <end position="24"/>
    </location>
</feature>
<dbReference type="Pfam" id="PF02517">
    <property type="entry name" value="Rce1-like"/>
    <property type="match status" value="1"/>
</dbReference>
<feature type="transmembrane region" description="Helical" evidence="1">
    <location>
        <begin position="36"/>
        <end position="60"/>
    </location>
</feature>
<feature type="transmembrane region" description="Helical" evidence="1">
    <location>
        <begin position="81"/>
        <end position="101"/>
    </location>
</feature>
<feature type="transmembrane region" description="Helical" evidence="1">
    <location>
        <begin position="270"/>
        <end position="292"/>
    </location>
</feature>
<dbReference type="GO" id="GO:0004175">
    <property type="term" value="F:endopeptidase activity"/>
    <property type="evidence" value="ECO:0007669"/>
    <property type="project" value="UniProtKB-ARBA"/>
</dbReference>
<reference evidence="3" key="1">
    <citation type="journal article" date="2021" name="PeerJ">
        <title>Extensive microbial diversity within the chicken gut microbiome revealed by metagenomics and culture.</title>
        <authorList>
            <person name="Gilroy R."/>
            <person name="Ravi A."/>
            <person name="Getino M."/>
            <person name="Pursley I."/>
            <person name="Horton D.L."/>
            <person name="Alikhan N.F."/>
            <person name="Baker D."/>
            <person name="Gharbi K."/>
            <person name="Hall N."/>
            <person name="Watson M."/>
            <person name="Adriaenssens E.M."/>
            <person name="Foster-Nyarko E."/>
            <person name="Jarju S."/>
            <person name="Secka A."/>
            <person name="Antonio M."/>
            <person name="Oren A."/>
            <person name="Chaudhuri R.R."/>
            <person name="La Ragione R."/>
            <person name="Hildebrand F."/>
            <person name="Pallen M.J."/>
        </authorList>
    </citation>
    <scope>NUCLEOTIDE SEQUENCE</scope>
    <source>
        <strain evidence="3">CHK193-4272</strain>
    </source>
</reference>
<feature type="transmembrane region" description="Helical" evidence="1">
    <location>
        <begin position="199"/>
        <end position="219"/>
    </location>
</feature>
<reference evidence="3" key="2">
    <citation type="submission" date="2021-04" db="EMBL/GenBank/DDBJ databases">
        <authorList>
            <person name="Gilroy R."/>
        </authorList>
    </citation>
    <scope>NUCLEOTIDE SEQUENCE</scope>
    <source>
        <strain evidence="3">CHK193-4272</strain>
    </source>
</reference>
<dbReference type="GO" id="GO:0008237">
    <property type="term" value="F:metallopeptidase activity"/>
    <property type="evidence" value="ECO:0007669"/>
    <property type="project" value="UniProtKB-KW"/>
</dbReference>
<evidence type="ECO:0000313" key="4">
    <source>
        <dbReference type="Proteomes" id="UP000886808"/>
    </source>
</evidence>
<feature type="domain" description="CAAX prenyl protease 2/Lysostaphin resistance protein A-like" evidence="2">
    <location>
        <begin position="124"/>
        <end position="210"/>
    </location>
</feature>
<organism evidence="3 4">
    <name type="scientific">Candidatus Butyricicoccus avistercoris</name>
    <dbReference type="NCBI Taxonomy" id="2838518"/>
    <lineage>
        <taxon>Bacteria</taxon>
        <taxon>Bacillati</taxon>
        <taxon>Bacillota</taxon>
        <taxon>Clostridia</taxon>
        <taxon>Eubacteriales</taxon>
        <taxon>Butyricicoccaceae</taxon>
        <taxon>Butyricicoccus</taxon>
    </lineage>
</organism>
<comment type="caution">
    <text evidence="3">The sequence shown here is derived from an EMBL/GenBank/DDBJ whole genome shotgun (WGS) entry which is preliminary data.</text>
</comment>
<proteinExistence type="predicted"/>
<keyword evidence="1" id="KW-1133">Transmembrane helix</keyword>